<dbReference type="AlphaFoldDB" id="T1JHR4"/>
<proteinExistence type="predicted"/>
<dbReference type="Proteomes" id="UP000014500">
    <property type="component" value="Unassembled WGS sequence"/>
</dbReference>
<reference evidence="1" key="2">
    <citation type="submission" date="2015-02" db="UniProtKB">
        <authorList>
            <consortium name="EnsemblMetazoa"/>
        </authorList>
    </citation>
    <scope>IDENTIFICATION</scope>
</reference>
<dbReference type="EnsemblMetazoa" id="SMAR013395-RA">
    <property type="protein sequence ID" value="SMAR013395-PA"/>
    <property type="gene ID" value="SMAR013395"/>
</dbReference>
<sequence>MEPVGWEKPREHPSTIGRRTLQKLYRKTCAKIRPQLTGANVWFYSITLCDPNSTHVMNTTPMWGNGFRNRSAQDVLLNKNHNLTVTVRRDIDELAYQVIKYNPEYLRVLIGHLFAPVADSLVNQKLLSVQLDSVPIMQYGHISFWLCTHV</sequence>
<name>T1JHR4_STRMM</name>
<reference evidence="2" key="1">
    <citation type="submission" date="2011-05" db="EMBL/GenBank/DDBJ databases">
        <authorList>
            <person name="Richards S.R."/>
            <person name="Qu J."/>
            <person name="Jiang H."/>
            <person name="Jhangiani S.N."/>
            <person name="Agravi P."/>
            <person name="Goodspeed R."/>
            <person name="Gross S."/>
            <person name="Mandapat C."/>
            <person name="Jackson L."/>
            <person name="Mathew T."/>
            <person name="Pu L."/>
            <person name="Thornton R."/>
            <person name="Saada N."/>
            <person name="Wilczek-Boney K.B."/>
            <person name="Lee S."/>
            <person name="Kovar C."/>
            <person name="Wu Y."/>
            <person name="Scherer S.E."/>
            <person name="Worley K.C."/>
            <person name="Muzny D.M."/>
            <person name="Gibbs R."/>
        </authorList>
    </citation>
    <scope>NUCLEOTIDE SEQUENCE</scope>
    <source>
        <strain evidence="2">Brora</strain>
    </source>
</reference>
<dbReference type="HOGENOM" id="CLU_1742818_0_0_1"/>
<organism evidence="1 2">
    <name type="scientific">Strigamia maritima</name>
    <name type="common">European centipede</name>
    <name type="synonym">Geophilus maritimus</name>
    <dbReference type="NCBI Taxonomy" id="126957"/>
    <lineage>
        <taxon>Eukaryota</taxon>
        <taxon>Metazoa</taxon>
        <taxon>Ecdysozoa</taxon>
        <taxon>Arthropoda</taxon>
        <taxon>Myriapoda</taxon>
        <taxon>Chilopoda</taxon>
        <taxon>Pleurostigmophora</taxon>
        <taxon>Geophilomorpha</taxon>
        <taxon>Linotaeniidae</taxon>
        <taxon>Strigamia</taxon>
    </lineage>
</organism>
<protein>
    <submittedName>
        <fullName evidence="1">Uncharacterized protein</fullName>
    </submittedName>
</protein>
<dbReference type="EMBL" id="AFFK01020258">
    <property type="status" value="NOT_ANNOTATED_CDS"/>
    <property type="molecule type" value="Genomic_DNA"/>
</dbReference>
<keyword evidence="2" id="KW-1185">Reference proteome</keyword>
<accession>T1JHR4</accession>
<evidence type="ECO:0000313" key="1">
    <source>
        <dbReference type="EnsemblMetazoa" id="SMAR013395-PA"/>
    </source>
</evidence>
<evidence type="ECO:0000313" key="2">
    <source>
        <dbReference type="Proteomes" id="UP000014500"/>
    </source>
</evidence>